<organism evidence="2">
    <name type="scientific">mine drainage metagenome</name>
    <dbReference type="NCBI Taxonomy" id="410659"/>
    <lineage>
        <taxon>unclassified sequences</taxon>
        <taxon>metagenomes</taxon>
        <taxon>ecological metagenomes</taxon>
    </lineage>
</organism>
<dbReference type="SMART" id="SM00089">
    <property type="entry name" value="PKD"/>
    <property type="match status" value="4"/>
</dbReference>
<dbReference type="PANTHER" id="PTHR35580">
    <property type="entry name" value="CELL SURFACE GLYCOPROTEIN (S-LAYER PROTEIN)-LIKE PROTEIN"/>
    <property type="match status" value="1"/>
</dbReference>
<dbReference type="SUPFAM" id="SSF49299">
    <property type="entry name" value="PKD domain"/>
    <property type="match status" value="4"/>
</dbReference>
<proteinExistence type="predicted"/>
<dbReference type="InterPro" id="IPR022409">
    <property type="entry name" value="PKD/Chitinase_dom"/>
</dbReference>
<accession>A0A1J5RZ25</accession>
<reference evidence="2" key="1">
    <citation type="submission" date="2016-10" db="EMBL/GenBank/DDBJ databases">
        <title>Sequence of Gallionella enrichment culture.</title>
        <authorList>
            <person name="Poehlein A."/>
            <person name="Muehling M."/>
            <person name="Daniel R."/>
        </authorList>
    </citation>
    <scope>NUCLEOTIDE SEQUENCE</scope>
</reference>
<dbReference type="Pfam" id="PF13585">
    <property type="entry name" value="CHU_C"/>
    <property type="match status" value="1"/>
</dbReference>
<dbReference type="InterPro" id="IPR013783">
    <property type="entry name" value="Ig-like_fold"/>
</dbReference>
<comment type="caution">
    <text evidence="2">The sequence shown here is derived from an EMBL/GenBank/DDBJ whole genome shotgun (WGS) entry which is preliminary data.</text>
</comment>
<dbReference type="PROSITE" id="PS50093">
    <property type="entry name" value="PKD"/>
    <property type="match status" value="4"/>
</dbReference>
<dbReference type="Pfam" id="PF06739">
    <property type="entry name" value="SBBP"/>
    <property type="match status" value="1"/>
</dbReference>
<evidence type="ECO:0000259" key="1">
    <source>
        <dbReference type="PROSITE" id="PS50093"/>
    </source>
</evidence>
<dbReference type="AlphaFoldDB" id="A0A1J5RZ25"/>
<dbReference type="NCBIfam" id="TIGR04131">
    <property type="entry name" value="Bac_Flav_CTERM"/>
    <property type="match status" value="1"/>
</dbReference>
<dbReference type="EMBL" id="MLJW01000087">
    <property type="protein sequence ID" value="OIR01183.1"/>
    <property type="molecule type" value="Genomic_DNA"/>
</dbReference>
<dbReference type="InterPro" id="IPR052918">
    <property type="entry name" value="Motility_Chemotaxis_Reg"/>
</dbReference>
<name>A0A1J5RZ25_9ZZZZ</name>
<dbReference type="InterPro" id="IPR057708">
    <property type="entry name" value="DUF7948"/>
</dbReference>
<feature type="domain" description="PKD" evidence="1">
    <location>
        <begin position="1009"/>
        <end position="1046"/>
    </location>
</feature>
<feature type="domain" description="PKD" evidence="1">
    <location>
        <begin position="1065"/>
        <end position="1150"/>
    </location>
</feature>
<feature type="domain" description="PKD" evidence="1">
    <location>
        <begin position="924"/>
        <end position="962"/>
    </location>
</feature>
<dbReference type="InterPro" id="IPR035986">
    <property type="entry name" value="PKD_dom_sf"/>
</dbReference>
<dbReference type="InterPro" id="IPR026341">
    <property type="entry name" value="T9SS_type_B"/>
</dbReference>
<evidence type="ECO:0000313" key="2">
    <source>
        <dbReference type="EMBL" id="OIR01183.1"/>
    </source>
</evidence>
<protein>
    <submittedName>
        <fullName evidence="2">PKD domain protein</fullName>
    </submittedName>
</protein>
<sequence length="1238" mass="132059">MKGMKCIVWLFIFTSSFKQLSAQSYLNFIENKGQWNSKVAFKGELPTGAFFLKQDGGYKMVLHNLDDLKNITEQSHTLSSVKQSVQSSAIINRNLQKVLHSHAYEVKFLNANPQPQIIKEKPLANYNSYFIGNDPGKWAGGCKIYQSITYKNIYPNIDVRYYTSSQGTLKYDIIVYPGGDIKNVSLYYDGVDGLKLKDGTLKIKTSVEDVVEGNPVSYISNQSGRKEVACSYKIAGNIMRFDVKDSKPRNSILVIDPTIIFASFSGSNADNWGYTATYDNAGNFYAGGIVFATGYPVTNSAFQTKFAGGNNNTGEGDPQNNIDMNGFDIGIMKFNSTGSAVMYATYIGGATGNEQPHSLVVDNNGNLIIAGRTTSSDYPTISPNKFGPGGKQDIILTKLNANGTALIGSLRIGGAGDDGVNISSKDMPAPAPQGSVLTRRNYGDDARSEVILDNAGNIYLASCTQSSDFPTTNPFQSNNNGGTYNQDGVIIKAAPDLSNIIFSSYLGGTGDDAAFALAINPVSNNIYVCGATASKDLSNKSVNAYNGGVCDGFISIISNTANPSLLSNSYFGTASADQLYGIQFNKTGDVFITGTTEGVIPVVNSPFNAAGQSNGKQFITKLSSDLLTVLYSANFGPGGTYPNISPAAFLVDNCENVYVSGWGGGLDGPYTNSGTLGLSAKAAPDGSQPLKTTTDGNSFYFFVLERNASSQLYGGFYGDNRMTNQSSPPGDYNGVHVDGGTSRFDNKGVVYQSICACGPDPNMSTFGVPFPSNAAYQAHNGYSCNLFALKVAFNLAGVLSGVQASINGVVRDTAGCVPLQVSFTDTIGTAKQYIWNFGDGGTDTTTTTSSISHYYNSAGNFLVRLIGVDNSKCFPYDTSYVTIKVGTDSVALGLNYGRVGGCNSLTYLFTNKSIPSPTAVPFKPNSFKINFGDGSSGIFSDTITHTYPAIGTYNVSLVLVDSNYCNQYDSTIVQLRISNNVKAQFTTPAFGCAPYNAVFTNTSLGGTDFEWVFGDGSTYSTTSIAAVTHLYPNIQTYTAYLIATDTNTCNRVDTSASFVITVQGKPTANFSVSPQPPVSNTAIVFTNNSVGAVSYKWIFGDGTDSVTTSNAAVSHLYNATGTYTASLIAFNNAGCSDTVSLSVAALITPVFGIPTAIAPNCNCSNNKIFIRGFGIASVKWNIYNRWGTLVFSTENKDTGWDGTYKGVALPQDAYKYILNIKMTDGKSYTTSGDITLLK</sequence>
<dbReference type="Gene3D" id="2.60.40.10">
    <property type="entry name" value="Immunoglobulins"/>
    <property type="match status" value="4"/>
</dbReference>
<gene>
    <name evidence="2" type="ORF">GALL_168170</name>
</gene>
<dbReference type="InterPro" id="IPR010620">
    <property type="entry name" value="SBBP_repeat"/>
</dbReference>
<dbReference type="Pfam" id="PF18911">
    <property type="entry name" value="PKD_4"/>
    <property type="match status" value="1"/>
</dbReference>
<dbReference type="Pfam" id="PF00801">
    <property type="entry name" value="PKD"/>
    <property type="match status" value="1"/>
</dbReference>
<dbReference type="PANTHER" id="PTHR35580:SF1">
    <property type="entry name" value="PHYTASE-LIKE DOMAIN-CONTAINING PROTEIN"/>
    <property type="match status" value="1"/>
</dbReference>
<dbReference type="CDD" id="cd00146">
    <property type="entry name" value="PKD"/>
    <property type="match status" value="3"/>
</dbReference>
<dbReference type="InterPro" id="IPR000601">
    <property type="entry name" value="PKD_dom"/>
</dbReference>
<dbReference type="Pfam" id="PF25778">
    <property type="entry name" value="DUF7948"/>
    <property type="match status" value="1"/>
</dbReference>
<feature type="domain" description="PKD" evidence="1">
    <location>
        <begin position="828"/>
        <end position="865"/>
    </location>
</feature>